<evidence type="ECO:0000313" key="1">
    <source>
        <dbReference type="EMBL" id="EDL87137.1"/>
    </source>
</evidence>
<sequence>MRNSLLEHLFSLVNEVITQHVKGIHGRVYDIVSLDFVYHNADKMSRCFTPWFQSFITHHTLKRELTEQLLHNS</sequence>
<evidence type="ECO:0000313" key="2">
    <source>
        <dbReference type="Proteomes" id="UP000234681"/>
    </source>
</evidence>
<dbReference type="AlphaFoldDB" id="A6KIY2"/>
<dbReference type="Proteomes" id="UP000234681">
    <property type="component" value="Chromosome 16"/>
</dbReference>
<dbReference type="EMBL" id="CH474053">
    <property type="protein sequence ID" value="EDL87137.1"/>
    <property type="molecule type" value="Genomic_DNA"/>
</dbReference>
<name>A6KIY2_RAT</name>
<proteinExistence type="predicted"/>
<reference evidence="1 2" key="1">
    <citation type="submission" date="2005-09" db="EMBL/GenBank/DDBJ databases">
        <authorList>
            <person name="Mural R.J."/>
            <person name="Li P.W."/>
            <person name="Adams M.D."/>
            <person name="Amanatides P.G."/>
            <person name="Baden-Tillson H."/>
            <person name="Barnstead M."/>
            <person name="Chin S.H."/>
            <person name="Dew I."/>
            <person name="Evans C.A."/>
            <person name="Ferriera S."/>
            <person name="Flanigan M."/>
            <person name="Fosler C."/>
            <person name="Glodek A."/>
            <person name="Gu Z."/>
            <person name="Holt R.A."/>
            <person name="Jennings D."/>
            <person name="Kraft C.L."/>
            <person name="Lu F."/>
            <person name="Nguyen T."/>
            <person name="Nusskern D.R."/>
            <person name="Pfannkoch C.M."/>
            <person name="Sitter C."/>
            <person name="Sutton G.G."/>
            <person name="Venter J.C."/>
            <person name="Wang Z."/>
            <person name="Woodage T."/>
            <person name="Zheng X.H."/>
            <person name="Zhong F."/>
        </authorList>
    </citation>
    <scope>NUCLEOTIDE SEQUENCE [LARGE SCALE GENOMIC DNA]</scope>
    <source>
        <strain>BN</strain>
        <strain evidence="2">Sprague-Dawley</strain>
    </source>
</reference>
<accession>A6KIY2</accession>
<gene>
    <name evidence="1" type="ORF">rCG_59144</name>
</gene>
<organism evidence="1 2">
    <name type="scientific">Rattus norvegicus</name>
    <name type="common">Rat</name>
    <dbReference type="NCBI Taxonomy" id="10116"/>
    <lineage>
        <taxon>Eukaryota</taxon>
        <taxon>Metazoa</taxon>
        <taxon>Chordata</taxon>
        <taxon>Craniata</taxon>
        <taxon>Vertebrata</taxon>
        <taxon>Euteleostomi</taxon>
        <taxon>Mammalia</taxon>
        <taxon>Eutheria</taxon>
        <taxon>Euarchontoglires</taxon>
        <taxon>Glires</taxon>
        <taxon>Rodentia</taxon>
        <taxon>Myomorpha</taxon>
        <taxon>Muroidea</taxon>
        <taxon>Muridae</taxon>
        <taxon>Murinae</taxon>
        <taxon>Rattus</taxon>
    </lineage>
</organism>
<protein>
    <submittedName>
        <fullName evidence="1">RCG59144</fullName>
    </submittedName>
</protein>